<dbReference type="AlphaFoldDB" id="A0A255YJB8"/>
<dbReference type="Pfam" id="PF14509">
    <property type="entry name" value="GH97_C"/>
    <property type="match status" value="1"/>
</dbReference>
<dbReference type="Pfam" id="PF10566">
    <property type="entry name" value="Glyco_hydro_97"/>
    <property type="match status" value="1"/>
</dbReference>
<dbReference type="OrthoDB" id="57532at2"/>
<organism evidence="5 6">
    <name type="scientific">Sandarakinorhabdus cyanobacteriorum</name>
    <dbReference type="NCBI Taxonomy" id="1981098"/>
    <lineage>
        <taxon>Bacteria</taxon>
        <taxon>Pseudomonadati</taxon>
        <taxon>Pseudomonadota</taxon>
        <taxon>Alphaproteobacteria</taxon>
        <taxon>Sphingomonadales</taxon>
        <taxon>Sphingosinicellaceae</taxon>
        <taxon>Sandarakinorhabdus</taxon>
    </lineage>
</organism>
<dbReference type="EMBL" id="NOXT01000106">
    <property type="protein sequence ID" value="OYQ29273.1"/>
    <property type="molecule type" value="Genomic_DNA"/>
</dbReference>
<dbReference type="GO" id="GO:0030246">
    <property type="term" value="F:carbohydrate binding"/>
    <property type="evidence" value="ECO:0007669"/>
    <property type="project" value="InterPro"/>
</dbReference>
<evidence type="ECO:0000259" key="3">
    <source>
        <dbReference type="Pfam" id="PF14508"/>
    </source>
</evidence>
<dbReference type="Pfam" id="PF14508">
    <property type="entry name" value="GH97_N"/>
    <property type="match status" value="1"/>
</dbReference>
<dbReference type="InterPro" id="IPR014718">
    <property type="entry name" value="GH-type_carb-bd"/>
</dbReference>
<evidence type="ECO:0000259" key="2">
    <source>
        <dbReference type="Pfam" id="PF10566"/>
    </source>
</evidence>
<dbReference type="Gene3D" id="2.70.98.10">
    <property type="match status" value="1"/>
</dbReference>
<feature type="domain" description="Glycosyl-hydrolase 97 catalytic" evidence="2">
    <location>
        <begin position="300"/>
        <end position="501"/>
    </location>
</feature>
<dbReference type="InterPro" id="IPR013785">
    <property type="entry name" value="Aldolase_TIM"/>
</dbReference>
<feature type="signal peptide" evidence="1">
    <location>
        <begin position="1"/>
        <end position="18"/>
    </location>
</feature>
<dbReference type="InterPro" id="IPR029483">
    <property type="entry name" value="GH97_C"/>
</dbReference>
<evidence type="ECO:0000313" key="5">
    <source>
        <dbReference type="EMBL" id="OYQ29273.1"/>
    </source>
</evidence>
<feature type="chain" id="PRO_5012603802" evidence="1">
    <location>
        <begin position="19"/>
        <end position="696"/>
    </location>
</feature>
<evidence type="ECO:0000259" key="4">
    <source>
        <dbReference type="Pfam" id="PF14509"/>
    </source>
</evidence>
<keyword evidence="6" id="KW-1185">Reference proteome</keyword>
<dbReference type="Proteomes" id="UP000216991">
    <property type="component" value="Unassembled WGS sequence"/>
</dbReference>
<comment type="caution">
    <text evidence="5">The sequence shown here is derived from an EMBL/GenBank/DDBJ whole genome shotgun (WGS) entry which is preliminary data.</text>
</comment>
<keyword evidence="1" id="KW-0732">Signal</keyword>
<feature type="domain" description="Glycosyl-hydrolase 97 N-terminal" evidence="3">
    <location>
        <begin position="22"/>
        <end position="282"/>
    </location>
</feature>
<reference evidence="5 6" key="1">
    <citation type="submission" date="2017-07" db="EMBL/GenBank/DDBJ databases">
        <title>Sandarakinorhabdus cyanobacteriorum sp. nov., a novel bacterium isolated from cyanobacterial aggregates in a eutrophic lake.</title>
        <authorList>
            <person name="Cai H."/>
        </authorList>
    </citation>
    <scope>NUCLEOTIDE SEQUENCE [LARGE SCALE GENOMIC DNA]</scope>
    <source>
        <strain evidence="5 6">TH057</strain>
    </source>
</reference>
<name>A0A255YJB8_9SPHN</name>
<dbReference type="InterPro" id="IPR052720">
    <property type="entry name" value="Glycosyl_hydrolase_97"/>
</dbReference>
<protein>
    <submittedName>
        <fullName evidence="5">Alpha-glucosidase</fullName>
    </submittedName>
</protein>
<dbReference type="PANTHER" id="PTHR35803">
    <property type="entry name" value="GLUCAN 1,4-ALPHA-GLUCOSIDASE SUSB-RELATED"/>
    <property type="match status" value="1"/>
</dbReference>
<accession>A0A255YJB8</accession>
<proteinExistence type="predicted"/>
<dbReference type="InterPro" id="IPR019563">
    <property type="entry name" value="GH97_catalytic"/>
</dbReference>
<evidence type="ECO:0000313" key="6">
    <source>
        <dbReference type="Proteomes" id="UP000216991"/>
    </source>
</evidence>
<dbReference type="Gene3D" id="3.20.20.70">
    <property type="entry name" value="Aldolase class I"/>
    <property type="match status" value="1"/>
</dbReference>
<dbReference type="RefSeq" id="WP_094473570.1">
    <property type="nucleotide sequence ID" value="NZ_NOXT01000106.1"/>
</dbReference>
<dbReference type="PANTHER" id="PTHR35803:SF1">
    <property type="entry name" value="GLUCAN 1,4-ALPHA-GLUCOSIDASE SUSB"/>
    <property type="match status" value="1"/>
</dbReference>
<sequence length="696" mass="75454">MRLILALLALLCALPALAEPVLRSPDGRTEVRITGDGDGRLYWQASRDGKPLLAAAPLGFILADAPKLDRKLAVTGEEASRSDTTWDQPWGERARVRDSHNQLILHIAETSVLKRRFDLVIRAFNDGIALRYAFPEQSNLKQLRIVAELTEFRIADAAGGRAWWIPALEWNREEYLYRQTGITEVGLAQTPLTMFVPAAKATEGKTANGTWLSIHEAALIDYAGMNLQPAGNGIFRAALTPSASGSAVVVAAPFATPWRVVMIGDDAPALANSSLILNLNEPNRLGDVAWVKPCKYAGIWWSMHLDTDTWATGPRHGATTANAIRMIDWAAANGLCGLLIEGWNKGWDGDWFANGWDFRFSEPTADFDMAAIAAHARKKGIGLIGHHETSGNLANYEAQLDAGMAYYAKNGVTMVKTGYVADAGGLQVPATTPKDGFLGIDMNGQPRALTYEWHEGQASARHHVRVLEAAAKQRISVNSHEPIKDTGLRRTYPNWVSREGARGMEFNAWGNPNNGPEHEATLAFTRLLAGPMDYTPGIVSLQGRGQKIPSTLAKQLALYVTIYSPLQMVADLPENYAKAPKAAMDFIRAVPVDWQESVTLAGEPGSHVVTARQRRGGQDWWLGAAGGKTAVAADVPLSFLTPGTRYRLTLWRDGPAAAANPLDLAVETRIVTSTDRLALQLAAGGGGAAARFEPIK</sequence>
<gene>
    <name evidence="5" type="ORF">CHU93_08015</name>
</gene>
<dbReference type="InterPro" id="IPR029486">
    <property type="entry name" value="GH97_N"/>
</dbReference>
<feature type="domain" description="Glycosyl-hydrolase 97 C-terminal oligomerisation" evidence="4">
    <location>
        <begin position="593"/>
        <end position="689"/>
    </location>
</feature>
<evidence type="ECO:0000256" key="1">
    <source>
        <dbReference type="SAM" id="SignalP"/>
    </source>
</evidence>